<comment type="caution">
    <text evidence="6">The sequence shown here is derived from an EMBL/GenBank/DDBJ whole genome shotgun (WGS) entry which is preliminary data.</text>
</comment>
<evidence type="ECO:0000256" key="3">
    <source>
        <dbReference type="ARBA" id="ARBA00023125"/>
    </source>
</evidence>
<dbReference type="Pfam" id="PF03466">
    <property type="entry name" value="LysR_substrate"/>
    <property type="match status" value="1"/>
</dbReference>
<evidence type="ECO:0000256" key="1">
    <source>
        <dbReference type="ARBA" id="ARBA00009437"/>
    </source>
</evidence>
<dbReference type="CDD" id="cd08417">
    <property type="entry name" value="PBP2_Nitroaromatics_like"/>
    <property type="match status" value="1"/>
</dbReference>
<dbReference type="SUPFAM" id="SSF46785">
    <property type="entry name" value="Winged helix' DNA-binding domain"/>
    <property type="match status" value="1"/>
</dbReference>
<dbReference type="InterPro" id="IPR036388">
    <property type="entry name" value="WH-like_DNA-bd_sf"/>
</dbReference>
<keyword evidence="3" id="KW-0238">DNA-binding</keyword>
<gene>
    <name evidence="6" type="ORF">GCM10023333_32220</name>
</gene>
<dbReference type="EMBL" id="BAABJZ010000097">
    <property type="protein sequence ID" value="GAA4896517.1"/>
    <property type="molecule type" value="Genomic_DNA"/>
</dbReference>
<dbReference type="PRINTS" id="PR00039">
    <property type="entry name" value="HTHLYSR"/>
</dbReference>
<dbReference type="RefSeq" id="WP_345336481.1">
    <property type="nucleotide sequence ID" value="NZ_BAABJZ010000097.1"/>
</dbReference>
<dbReference type="Pfam" id="PF00126">
    <property type="entry name" value="HTH_1"/>
    <property type="match status" value="1"/>
</dbReference>
<name>A0ABP9F876_9GAMM</name>
<evidence type="ECO:0000313" key="7">
    <source>
        <dbReference type="Proteomes" id="UP001499988"/>
    </source>
</evidence>
<dbReference type="Proteomes" id="UP001499988">
    <property type="component" value="Unassembled WGS sequence"/>
</dbReference>
<keyword evidence="2" id="KW-0805">Transcription regulation</keyword>
<dbReference type="InterPro" id="IPR000847">
    <property type="entry name" value="LysR_HTH_N"/>
</dbReference>
<accession>A0ABP9F876</accession>
<dbReference type="PROSITE" id="PS50931">
    <property type="entry name" value="HTH_LYSR"/>
    <property type="match status" value="1"/>
</dbReference>
<protein>
    <submittedName>
        <fullName evidence="6">LysR family transcriptional regulator</fullName>
    </submittedName>
</protein>
<proteinExistence type="inferred from homology"/>
<comment type="similarity">
    <text evidence="1">Belongs to the LysR transcriptional regulatory family.</text>
</comment>
<dbReference type="InterPro" id="IPR036390">
    <property type="entry name" value="WH_DNA-bd_sf"/>
</dbReference>
<evidence type="ECO:0000256" key="2">
    <source>
        <dbReference type="ARBA" id="ARBA00023015"/>
    </source>
</evidence>
<feature type="domain" description="HTH lysR-type" evidence="5">
    <location>
        <begin position="9"/>
        <end position="66"/>
    </location>
</feature>
<dbReference type="PANTHER" id="PTHR30118">
    <property type="entry name" value="HTH-TYPE TRANSCRIPTIONAL REGULATOR LEUO-RELATED"/>
    <property type="match status" value="1"/>
</dbReference>
<evidence type="ECO:0000256" key="4">
    <source>
        <dbReference type="ARBA" id="ARBA00023163"/>
    </source>
</evidence>
<dbReference type="SUPFAM" id="SSF53850">
    <property type="entry name" value="Periplasmic binding protein-like II"/>
    <property type="match status" value="1"/>
</dbReference>
<evidence type="ECO:0000259" key="5">
    <source>
        <dbReference type="PROSITE" id="PS50931"/>
    </source>
</evidence>
<reference evidence="7" key="1">
    <citation type="journal article" date="2019" name="Int. J. Syst. Evol. Microbiol.">
        <title>The Global Catalogue of Microorganisms (GCM) 10K type strain sequencing project: providing services to taxonomists for standard genome sequencing and annotation.</title>
        <authorList>
            <consortium name="The Broad Institute Genomics Platform"/>
            <consortium name="The Broad Institute Genome Sequencing Center for Infectious Disease"/>
            <person name="Wu L."/>
            <person name="Ma J."/>
        </authorList>
    </citation>
    <scope>NUCLEOTIDE SEQUENCE [LARGE SCALE GENOMIC DNA]</scope>
    <source>
        <strain evidence="7">JCM 18401</strain>
    </source>
</reference>
<dbReference type="InterPro" id="IPR050389">
    <property type="entry name" value="LysR-type_TF"/>
</dbReference>
<dbReference type="PANTHER" id="PTHR30118:SF15">
    <property type="entry name" value="TRANSCRIPTIONAL REGULATORY PROTEIN"/>
    <property type="match status" value="1"/>
</dbReference>
<organism evidence="6 7">
    <name type="scientific">Ferrimonas pelagia</name>
    <dbReference type="NCBI Taxonomy" id="1177826"/>
    <lineage>
        <taxon>Bacteria</taxon>
        <taxon>Pseudomonadati</taxon>
        <taxon>Pseudomonadota</taxon>
        <taxon>Gammaproteobacteria</taxon>
        <taxon>Alteromonadales</taxon>
        <taxon>Ferrimonadaceae</taxon>
        <taxon>Ferrimonas</taxon>
    </lineage>
</organism>
<dbReference type="InterPro" id="IPR005119">
    <property type="entry name" value="LysR_subst-bd"/>
</dbReference>
<keyword evidence="4" id="KW-0804">Transcription</keyword>
<dbReference type="Gene3D" id="3.40.190.10">
    <property type="entry name" value="Periplasmic binding protein-like II"/>
    <property type="match status" value="2"/>
</dbReference>
<evidence type="ECO:0000313" key="6">
    <source>
        <dbReference type="EMBL" id="GAA4896517.1"/>
    </source>
</evidence>
<keyword evidence="7" id="KW-1185">Reference proteome</keyword>
<dbReference type="InterPro" id="IPR037402">
    <property type="entry name" value="YidZ_PBP2"/>
</dbReference>
<dbReference type="Gene3D" id="1.10.10.10">
    <property type="entry name" value="Winged helix-like DNA-binding domain superfamily/Winged helix DNA-binding domain"/>
    <property type="match status" value="1"/>
</dbReference>
<sequence>MELDEIYRRDLNLLIALKVLLEEGSVSGAAKRLNMSQSAMSRVLGRLRELLDDPLFIRQGQKLVPTERALGLDQDLQQPLEALRMLLAPQDFQPKACEQRFVIAATDYAVQTILPYALPELYRQAPAIELEFAPVQHEHLLDQLTSGGCDMAICRTDGDIAPLHSAHLGQVGVFCLLSKSHPLADKPLTINDYLNYPHAMIAISDGVKALIDAGLRGHPAPKQVLRAYHLETALAVVDTMPLIITVPADLAYLVAEKHDLVIRSLPFELKPFDYSLLWHPRCEHSAPQRWLRDLLKQECGRLIDQRIQDMGLG</sequence>